<dbReference type="Proteomes" id="UP001183222">
    <property type="component" value="Unassembled WGS sequence"/>
</dbReference>
<accession>A0ABU2K824</accession>
<dbReference type="SUPFAM" id="SSF51182">
    <property type="entry name" value="RmlC-like cupins"/>
    <property type="match status" value="1"/>
</dbReference>
<dbReference type="RefSeq" id="WP_311345153.1">
    <property type="nucleotide sequence ID" value="NZ_JAVREI010000006.1"/>
</dbReference>
<dbReference type="EMBL" id="JAVREI010000006">
    <property type="protein sequence ID" value="MDT0276334.1"/>
    <property type="molecule type" value="Genomic_DNA"/>
</dbReference>
<gene>
    <name evidence="1" type="ORF">RM425_10535</name>
</gene>
<reference evidence="2" key="1">
    <citation type="submission" date="2023-07" db="EMBL/GenBank/DDBJ databases">
        <title>30 novel species of actinomycetes from the DSMZ collection.</title>
        <authorList>
            <person name="Nouioui I."/>
        </authorList>
    </citation>
    <scope>NUCLEOTIDE SEQUENCE [LARGE SCALE GENOMIC DNA]</scope>
    <source>
        <strain evidence="2">DSM 46792</strain>
    </source>
</reference>
<name>A0ABU2K824_9ACTN</name>
<keyword evidence="2" id="KW-1185">Reference proteome</keyword>
<comment type="caution">
    <text evidence="1">The sequence shown here is derived from an EMBL/GenBank/DDBJ whole genome shotgun (WGS) entry which is preliminary data.</text>
</comment>
<proteinExistence type="predicted"/>
<dbReference type="InterPro" id="IPR011051">
    <property type="entry name" value="RmlC_Cupin_sf"/>
</dbReference>
<evidence type="ECO:0000313" key="1">
    <source>
        <dbReference type="EMBL" id="MDT0276334.1"/>
    </source>
</evidence>
<organism evidence="1 2">
    <name type="scientific">Blastococcus goldschmidtiae</name>
    <dbReference type="NCBI Taxonomy" id="3075546"/>
    <lineage>
        <taxon>Bacteria</taxon>
        <taxon>Bacillati</taxon>
        <taxon>Actinomycetota</taxon>
        <taxon>Actinomycetes</taxon>
        <taxon>Geodermatophilales</taxon>
        <taxon>Geodermatophilaceae</taxon>
        <taxon>Blastococcus</taxon>
    </lineage>
</organism>
<dbReference type="Gene3D" id="2.60.120.10">
    <property type="entry name" value="Jelly Rolls"/>
    <property type="match status" value="1"/>
</dbReference>
<protein>
    <submittedName>
        <fullName evidence="1">Cytoplasmic protein</fullName>
    </submittedName>
</protein>
<dbReference type="InterPro" id="IPR014710">
    <property type="entry name" value="RmlC-like_jellyroll"/>
</dbReference>
<sequence length="112" mass="12294">MTLDPVLTNPEHYSVVFENDRVRVLQYSDRPGDRTTPHAHPDSVMHTLTSFRRRLHSGDVHRDVDMPAGLTGWLPAQEHSGENIGETETRVLFVELKDGSPGPAGTAALGPA</sequence>
<evidence type="ECO:0000313" key="2">
    <source>
        <dbReference type="Proteomes" id="UP001183222"/>
    </source>
</evidence>